<protein>
    <submittedName>
        <fullName evidence="1">Uncharacterized protein</fullName>
    </submittedName>
</protein>
<proteinExistence type="predicted"/>
<dbReference type="EMBL" id="JBHGPK010000092">
    <property type="protein sequence ID" value="MFC2255155.1"/>
    <property type="molecule type" value="Genomic_DNA"/>
</dbReference>
<evidence type="ECO:0000313" key="1">
    <source>
        <dbReference type="EMBL" id="MFC2255155.1"/>
    </source>
</evidence>
<accession>A0ABV6ZSJ8</accession>
<sequence>MITPSQAKLLRAAYLSGQISEAQWQAHIVAGDVADASPGDQPVKPTAVSSDELRLTARLLADEVGHIREVFGAPGDRGYHTREGQALSNLYMAWTNILPLLYGESA</sequence>
<name>A0ABV6ZSJ8_9HYPH</name>
<gene>
    <name evidence="1" type="ORF">ACETRX_36945</name>
</gene>
<dbReference type="RefSeq" id="WP_394315716.1">
    <property type="nucleotide sequence ID" value="NZ_JBHGPK010000092.1"/>
</dbReference>
<dbReference type="Proteomes" id="UP001595190">
    <property type="component" value="Unassembled WGS sequence"/>
</dbReference>
<comment type="caution">
    <text evidence="1">The sequence shown here is derived from an EMBL/GenBank/DDBJ whole genome shotgun (WGS) entry which is preliminary data.</text>
</comment>
<reference evidence="1 2" key="1">
    <citation type="submission" date="2024-09" db="EMBL/GenBank/DDBJ databases">
        <title>Description of Labrys sedimenti sp. nov., isolated from a diclofenac-degrading enrichment culture, and genome-based reclassification of Labrys portucalensis as a later heterotypic synonym of Labrys neptuniae.</title>
        <authorList>
            <person name="Tancsics A."/>
            <person name="Csepanyi A."/>
        </authorList>
    </citation>
    <scope>NUCLEOTIDE SEQUENCE [LARGE SCALE GENOMIC DNA]</scope>
    <source>
        <strain evidence="1 2">LMG 23412</strain>
    </source>
</reference>
<evidence type="ECO:0000313" key="2">
    <source>
        <dbReference type="Proteomes" id="UP001595190"/>
    </source>
</evidence>
<organism evidence="1 2">
    <name type="scientific">Labrys neptuniae</name>
    <dbReference type="NCBI Taxonomy" id="376174"/>
    <lineage>
        <taxon>Bacteria</taxon>
        <taxon>Pseudomonadati</taxon>
        <taxon>Pseudomonadota</taxon>
        <taxon>Alphaproteobacteria</taxon>
        <taxon>Hyphomicrobiales</taxon>
        <taxon>Xanthobacteraceae</taxon>
        <taxon>Labrys</taxon>
    </lineage>
</organism>